<protein>
    <recommendedName>
        <fullName evidence="3">Reverse transcriptase domain-containing protein</fullName>
    </recommendedName>
</protein>
<accession>A0A2I0U6K3</accession>
<dbReference type="EMBL" id="KZ506088">
    <property type="protein sequence ID" value="PKU41686.1"/>
    <property type="molecule type" value="Genomic_DNA"/>
</dbReference>
<evidence type="ECO:0008006" key="3">
    <source>
        <dbReference type="Google" id="ProtNLM"/>
    </source>
</evidence>
<gene>
    <name evidence="1" type="ORF">llap_8018</name>
</gene>
<keyword evidence="2" id="KW-1185">Reference proteome</keyword>
<sequence length="75" mass="8530">MTSLVDEARVVDALYLDFSKAFDALSHKILIKKPIQYRLAIEFSHDTGLMGQKNDMQKVSIEIELDIGELQVGYE</sequence>
<dbReference type="Proteomes" id="UP000233556">
    <property type="component" value="Unassembled WGS sequence"/>
</dbReference>
<dbReference type="AlphaFoldDB" id="A0A2I0U6K3"/>
<dbReference type="OrthoDB" id="10063195at2759"/>
<name>A0A2I0U6K3_LIMLA</name>
<reference evidence="2" key="1">
    <citation type="submission" date="2017-11" db="EMBL/GenBank/DDBJ databases">
        <authorList>
            <person name="Lima N.C."/>
            <person name="Parody-Merino A.M."/>
            <person name="Battley P.F."/>
            <person name="Fidler A.E."/>
            <person name="Prosdocimi F."/>
        </authorList>
    </citation>
    <scope>NUCLEOTIDE SEQUENCE [LARGE SCALE GENOMIC DNA]</scope>
</reference>
<evidence type="ECO:0000313" key="1">
    <source>
        <dbReference type="EMBL" id="PKU41686.1"/>
    </source>
</evidence>
<organism evidence="1 2">
    <name type="scientific">Limosa lapponica baueri</name>
    <dbReference type="NCBI Taxonomy" id="1758121"/>
    <lineage>
        <taxon>Eukaryota</taxon>
        <taxon>Metazoa</taxon>
        <taxon>Chordata</taxon>
        <taxon>Craniata</taxon>
        <taxon>Vertebrata</taxon>
        <taxon>Euteleostomi</taxon>
        <taxon>Archelosauria</taxon>
        <taxon>Archosauria</taxon>
        <taxon>Dinosauria</taxon>
        <taxon>Saurischia</taxon>
        <taxon>Theropoda</taxon>
        <taxon>Coelurosauria</taxon>
        <taxon>Aves</taxon>
        <taxon>Neognathae</taxon>
        <taxon>Neoaves</taxon>
        <taxon>Charadriiformes</taxon>
        <taxon>Scolopacidae</taxon>
        <taxon>Limosa</taxon>
    </lineage>
</organism>
<proteinExistence type="predicted"/>
<evidence type="ECO:0000313" key="2">
    <source>
        <dbReference type="Proteomes" id="UP000233556"/>
    </source>
</evidence>
<reference evidence="2" key="2">
    <citation type="submission" date="2017-12" db="EMBL/GenBank/DDBJ databases">
        <title>Genome sequence of the Bar-tailed Godwit (Limosa lapponica baueri).</title>
        <authorList>
            <person name="Lima N.C.B."/>
            <person name="Parody-Merino A.M."/>
            <person name="Battley P.F."/>
            <person name="Fidler A.E."/>
            <person name="Prosdocimi F."/>
        </authorList>
    </citation>
    <scope>NUCLEOTIDE SEQUENCE [LARGE SCALE GENOMIC DNA]</scope>
</reference>